<proteinExistence type="predicted"/>
<dbReference type="EMBL" id="MW030560">
    <property type="protein sequence ID" value="QPI16437.1"/>
    <property type="molecule type" value="Genomic_DNA"/>
</dbReference>
<name>A0A7S9XGV0_9VIRU</name>
<evidence type="ECO:0000313" key="1">
    <source>
        <dbReference type="EMBL" id="QPI16437.1"/>
    </source>
</evidence>
<accession>A0A7S9XGV0</accession>
<sequence>MRTSKEFNETYELVCKGDGLSINVPSVVQFLNLAFSDFLKIKGFEYKEISTIRGIPRMDTNLPDLMPYVGRIIQLELEDKISMLLKVEFEVEERLRSLSLDKHGKPITI</sequence>
<protein>
    <submittedName>
        <fullName evidence="1">Uncharacterized protein</fullName>
    </submittedName>
</protein>
<reference evidence="1" key="1">
    <citation type="submission" date="2020-08" db="EMBL/GenBank/DDBJ databases">
        <title>Bridging the membrane lipid divide: bacteria of the FCB group superphylum have the potential to synthesize archaeal ether lipids.</title>
        <authorList>
            <person name="Villanueva L."/>
            <person name="von Meijenfeldt F.A.B."/>
            <person name="Westbye A.B."/>
            <person name="Yadav S."/>
            <person name="Hopmans E.C."/>
            <person name="Dutilh B.E."/>
            <person name="Sinninghe Damste J.S."/>
        </authorList>
    </citation>
    <scope>NUCLEOTIDE SEQUENCE</scope>
    <source>
        <strain evidence="1">NIOZ-UU157</strain>
    </source>
</reference>
<gene>
    <name evidence="1" type="ORF">NIOZUU157_00330</name>
</gene>
<organism evidence="1">
    <name type="scientific">Virus NIOZ-UU157</name>
    <dbReference type="NCBI Taxonomy" id="2763269"/>
    <lineage>
        <taxon>Viruses</taxon>
    </lineage>
</organism>